<comment type="subcellular location">
    <subcellularLocation>
        <location evidence="10">Cell membrane</location>
        <topology evidence="10">Peripheral membrane protein</topology>
    </subcellularLocation>
    <subcellularLocation>
        <location evidence="2">Membrane</location>
        <topology evidence="2">Peripheral membrane protein</topology>
    </subcellularLocation>
</comment>
<dbReference type="EMBL" id="JACOOT010000016">
    <property type="protein sequence ID" value="MBC5650916.1"/>
    <property type="molecule type" value="Genomic_DNA"/>
</dbReference>
<dbReference type="Pfam" id="PF00231">
    <property type="entry name" value="ATP-synt"/>
    <property type="match status" value="1"/>
</dbReference>
<dbReference type="SUPFAM" id="SSF52943">
    <property type="entry name" value="ATP synthase (F1-ATPase), gamma subunit"/>
    <property type="match status" value="1"/>
</dbReference>
<evidence type="ECO:0000313" key="11">
    <source>
        <dbReference type="EMBL" id="MBC5650916.1"/>
    </source>
</evidence>
<dbReference type="Proteomes" id="UP000652847">
    <property type="component" value="Unassembled WGS sequence"/>
</dbReference>
<dbReference type="PRINTS" id="PR00126">
    <property type="entry name" value="ATPASEGAMMA"/>
</dbReference>
<evidence type="ECO:0000256" key="2">
    <source>
        <dbReference type="ARBA" id="ARBA00004170"/>
    </source>
</evidence>
<evidence type="ECO:0000256" key="3">
    <source>
        <dbReference type="ARBA" id="ARBA00007681"/>
    </source>
</evidence>
<dbReference type="NCBIfam" id="TIGR01146">
    <property type="entry name" value="ATPsyn_F1gamma"/>
    <property type="match status" value="1"/>
</dbReference>
<dbReference type="GO" id="GO:0046933">
    <property type="term" value="F:proton-transporting ATP synthase activity, rotational mechanism"/>
    <property type="evidence" value="ECO:0007669"/>
    <property type="project" value="UniProtKB-UniRule"/>
</dbReference>
<dbReference type="Gene3D" id="3.40.1380.10">
    <property type="match status" value="1"/>
</dbReference>
<dbReference type="PANTHER" id="PTHR11693">
    <property type="entry name" value="ATP SYNTHASE GAMMA CHAIN"/>
    <property type="match status" value="1"/>
</dbReference>
<evidence type="ECO:0000256" key="4">
    <source>
        <dbReference type="ARBA" id="ARBA00022448"/>
    </source>
</evidence>
<evidence type="ECO:0000256" key="9">
    <source>
        <dbReference type="ARBA" id="ARBA00023310"/>
    </source>
</evidence>
<reference evidence="11 12" key="1">
    <citation type="submission" date="2020-08" db="EMBL/GenBank/DDBJ databases">
        <title>Genome public.</title>
        <authorList>
            <person name="Liu C."/>
            <person name="Sun Q."/>
        </authorList>
    </citation>
    <scope>NUCLEOTIDE SEQUENCE [LARGE SCALE GENOMIC DNA]</scope>
    <source>
        <strain evidence="11 12">BX17</strain>
    </source>
</reference>
<dbReference type="GO" id="GO:0005886">
    <property type="term" value="C:plasma membrane"/>
    <property type="evidence" value="ECO:0007669"/>
    <property type="project" value="UniProtKB-SubCell"/>
</dbReference>
<evidence type="ECO:0000256" key="6">
    <source>
        <dbReference type="ARBA" id="ARBA00023065"/>
    </source>
</evidence>
<keyword evidence="9 10" id="KW-0066">ATP synthesis</keyword>
<gene>
    <name evidence="10 11" type="primary">atpG</name>
    <name evidence="11" type="ORF">H8S54_07300</name>
</gene>
<keyword evidence="10" id="KW-1003">Cell membrane</keyword>
<dbReference type="GO" id="GO:0042777">
    <property type="term" value="P:proton motive force-driven plasma membrane ATP synthesis"/>
    <property type="evidence" value="ECO:0007669"/>
    <property type="project" value="UniProtKB-UniRule"/>
</dbReference>
<accession>A0A8I0DQX4</accession>
<keyword evidence="6 10" id="KW-0406">Ion transport</keyword>
<comment type="function">
    <text evidence="1 10">Produces ATP from ADP in the presence of a proton gradient across the membrane. The gamma chain is believed to be important in regulating ATPase activity and the flow of protons through the CF(0) complex.</text>
</comment>
<dbReference type="GO" id="GO:0045259">
    <property type="term" value="C:proton-transporting ATP synthase complex"/>
    <property type="evidence" value="ECO:0007669"/>
    <property type="project" value="UniProtKB-KW"/>
</dbReference>
<organism evidence="11 12">
    <name type="scientific">Blautia segnis</name>
    <dbReference type="NCBI Taxonomy" id="2763030"/>
    <lineage>
        <taxon>Bacteria</taxon>
        <taxon>Bacillati</taxon>
        <taxon>Bacillota</taxon>
        <taxon>Clostridia</taxon>
        <taxon>Lachnospirales</taxon>
        <taxon>Lachnospiraceae</taxon>
        <taxon>Blautia</taxon>
    </lineage>
</organism>
<evidence type="ECO:0000313" key="12">
    <source>
        <dbReference type="Proteomes" id="UP000652847"/>
    </source>
</evidence>
<comment type="caution">
    <text evidence="11">The sequence shown here is derived from an EMBL/GenBank/DDBJ whole genome shotgun (WGS) entry which is preliminary data.</text>
</comment>
<protein>
    <recommendedName>
        <fullName evidence="10">ATP synthase gamma chain</fullName>
    </recommendedName>
    <alternativeName>
        <fullName evidence="10">ATP synthase F1 sector gamma subunit</fullName>
    </alternativeName>
    <alternativeName>
        <fullName evidence="10">F-ATPase gamma subunit</fullName>
    </alternativeName>
</protein>
<evidence type="ECO:0000256" key="5">
    <source>
        <dbReference type="ARBA" id="ARBA00022781"/>
    </source>
</evidence>
<name>A0A8I0DQX4_9FIRM</name>
<dbReference type="CDD" id="cd12151">
    <property type="entry name" value="F1-ATPase_gamma"/>
    <property type="match status" value="1"/>
</dbReference>
<keyword evidence="5 10" id="KW-0375">Hydrogen ion transport</keyword>
<dbReference type="HAMAP" id="MF_00815">
    <property type="entry name" value="ATP_synth_gamma_bact"/>
    <property type="match status" value="1"/>
</dbReference>
<keyword evidence="4 10" id="KW-0813">Transport</keyword>
<sequence length="284" mass="31301">MAANMKAVKLRIKSVQSTMQITKAMELVASSKLRKAKERAEVCRPYFETMHKTLADIAQSNTDFTSVYVKEAVNEKRCYVLIAGDRGLAGGYNTNLFKCLEAASKDQDFVVLPIGKKAVEYSKRNGFVCVTESFSEIADISVADCFEMANLLCGEFKNGEFGHIDLCYTKFVSMLSQQPDAIPVLPLDDLTGENDTKDIRNLILYEPDASEVFEAIVPEYLAGLIYGAVCESVASELAARRTAMEAATNNAEEMIEKLNLHYNRARQASITQEITEIVGGAEGV</sequence>
<proteinExistence type="inferred from homology"/>
<evidence type="ECO:0000256" key="1">
    <source>
        <dbReference type="ARBA" id="ARBA00003456"/>
    </source>
</evidence>
<comment type="subunit">
    <text evidence="10">F-type ATPases have 2 components, CF(1) - the catalytic core - and CF(0) - the membrane proton channel. CF(1) has five subunits: alpha(3), beta(3), gamma(1), delta(1), epsilon(1). CF(0) has three main subunits: a, b and c.</text>
</comment>
<dbReference type="AlphaFoldDB" id="A0A8I0DQX4"/>
<keyword evidence="8 10" id="KW-0139">CF(1)</keyword>
<dbReference type="InterPro" id="IPR000131">
    <property type="entry name" value="ATP_synth_F1_gsu"/>
</dbReference>
<dbReference type="Gene3D" id="1.10.287.80">
    <property type="entry name" value="ATP synthase, gamma subunit, helix hairpin domain"/>
    <property type="match status" value="1"/>
</dbReference>
<evidence type="ECO:0000256" key="8">
    <source>
        <dbReference type="ARBA" id="ARBA00023196"/>
    </source>
</evidence>
<dbReference type="RefSeq" id="WP_186901190.1">
    <property type="nucleotide sequence ID" value="NZ_JACOOT010000016.1"/>
</dbReference>
<comment type="similarity">
    <text evidence="3 10">Belongs to the ATPase gamma chain family.</text>
</comment>
<dbReference type="InterPro" id="IPR035968">
    <property type="entry name" value="ATP_synth_F1_ATPase_gsu"/>
</dbReference>
<evidence type="ECO:0000256" key="7">
    <source>
        <dbReference type="ARBA" id="ARBA00023136"/>
    </source>
</evidence>
<keyword evidence="7 10" id="KW-0472">Membrane</keyword>
<keyword evidence="12" id="KW-1185">Reference proteome</keyword>
<dbReference type="GO" id="GO:0005524">
    <property type="term" value="F:ATP binding"/>
    <property type="evidence" value="ECO:0007669"/>
    <property type="project" value="UniProtKB-UniRule"/>
</dbReference>
<evidence type="ECO:0000256" key="10">
    <source>
        <dbReference type="HAMAP-Rule" id="MF_00815"/>
    </source>
</evidence>
<dbReference type="PANTHER" id="PTHR11693:SF22">
    <property type="entry name" value="ATP SYNTHASE SUBUNIT GAMMA, MITOCHONDRIAL"/>
    <property type="match status" value="1"/>
</dbReference>